<evidence type="ECO:0000313" key="7">
    <source>
        <dbReference type="Proteomes" id="UP001652741"/>
    </source>
</evidence>
<protein>
    <submittedName>
        <fullName evidence="8">Probable G-protein coupled receptor 148</fullName>
    </submittedName>
</protein>
<dbReference type="RefSeq" id="XP_045550334.1">
    <property type="nucleotide sequence ID" value="XM_045694378.1"/>
</dbReference>
<name>A0ABM3CUV7_SALSA</name>
<feature type="transmembrane region" description="Helical" evidence="5">
    <location>
        <begin position="260"/>
        <end position="283"/>
    </location>
</feature>
<dbReference type="SUPFAM" id="SSF81321">
    <property type="entry name" value="Family A G protein-coupled receptor-like"/>
    <property type="match status" value="1"/>
</dbReference>
<sequence length="388" mass="43487">MVDTGQRRGRRHVSSVEMAAEENQVVLSLLCAFGTWYNNSGHAERHSRISSETSGNTSDTTNTTTNSFQRQVELFTREWHVFLPPRQSRAMHVCPILGFLAVSLVIPVILTRILTSPWMRQETRYLLLANTLLSDMLFVSLYMVSACLNATGVLMSEWACSTILFLLGLLYCAGIFSTKAMVLDTSLAVMAPLRYYALWPVSRTRRAIAGIWAVSVFLPAASVGVLVWYHSTGPCSLQICSLPLLLVLTVSQSTPMQVSMLLAVTGVLLILLLVFSGYIVLYYRTRMSGVWRGERSSRAKGTFLIHYLHLILSFLPMLVLLIKLLLYCHLDALDLRANLWVSLVVCNILLVLPKALAPYLYGLRYRHLCETLLAFYGLKRPTTVSPVM</sequence>
<feature type="transmembrane region" description="Helical" evidence="5">
    <location>
        <begin position="90"/>
        <end position="113"/>
    </location>
</feature>
<dbReference type="GeneID" id="106569650"/>
<keyword evidence="7" id="KW-1185">Reference proteome</keyword>
<evidence type="ECO:0000256" key="3">
    <source>
        <dbReference type="ARBA" id="ARBA00022989"/>
    </source>
</evidence>
<feature type="transmembrane region" description="Helical" evidence="5">
    <location>
        <begin position="339"/>
        <end position="357"/>
    </location>
</feature>
<reference evidence="8" key="1">
    <citation type="submission" date="2025-08" db="UniProtKB">
        <authorList>
            <consortium name="RefSeq"/>
        </authorList>
    </citation>
    <scope>IDENTIFICATION</scope>
</reference>
<feature type="transmembrane region" description="Helical" evidence="5">
    <location>
        <begin position="209"/>
        <end position="229"/>
    </location>
</feature>
<keyword evidence="3 5" id="KW-1133">Transmembrane helix</keyword>
<evidence type="ECO:0000256" key="2">
    <source>
        <dbReference type="ARBA" id="ARBA00022692"/>
    </source>
</evidence>
<keyword evidence="2 5" id="KW-0812">Transmembrane</keyword>
<accession>A0ABM3CUV7</accession>
<feature type="transmembrane region" description="Helical" evidence="5">
    <location>
        <begin position="304"/>
        <end position="327"/>
    </location>
</feature>
<dbReference type="Gene3D" id="1.20.1070.10">
    <property type="entry name" value="Rhodopsin 7-helix transmembrane proteins"/>
    <property type="match status" value="1"/>
</dbReference>
<comment type="subcellular location">
    <subcellularLocation>
        <location evidence="1">Membrane</location>
    </subcellularLocation>
</comment>
<dbReference type="InterPro" id="IPR017452">
    <property type="entry name" value="GPCR_Rhodpsn_7TM"/>
</dbReference>
<feature type="transmembrane region" description="Helical" evidence="5">
    <location>
        <begin position="150"/>
        <end position="173"/>
    </location>
</feature>
<dbReference type="PANTHER" id="PTHR26451:SF928">
    <property type="entry name" value="G-PROTEIN COUPLED RECEPTOR 148-RELATED"/>
    <property type="match status" value="1"/>
</dbReference>
<feature type="domain" description="G-protein coupled receptors family 1 profile" evidence="6">
    <location>
        <begin position="101"/>
        <end position="361"/>
    </location>
</feature>
<feature type="transmembrane region" description="Helical" evidence="5">
    <location>
        <begin position="180"/>
        <end position="197"/>
    </location>
</feature>
<dbReference type="PANTHER" id="PTHR26451">
    <property type="entry name" value="G_PROTEIN_RECEP_F1_2 DOMAIN-CONTAINING PROTEIN"/>
    <property type="match status" value="1"/>
</dbReference>
<dbReference type="CDD" id="cd00637">
    <property type="entry name" value="7tm_classA_rhodopsin-like"/>
    <property type="match status" value="1"/>
</dbReference>
<dbReference type="Proteomes" id="UP001652741">
    <property type="component" value="Chromosome ssa14"/>
</dbReference>
<evidence type="ECO:0000256" key="4">
    <source>
        <dbReference type="ARBA" id="ARBA00023136"/>
    </source>
</evidence>
<dbReference type="Pfam" id="PF00001">
    <property type="entry name" value="7tm_1"/>
    <property type="match status" value="1"/>
</dbReference>
<gene>
    <name evidence="8" type="primary">LOC106569650</name>
</gene>
<keyword evidence="8" id="KW-0675">Receptor</keyword>
<organism evidence="7 8">
    <name type="scientific">Salmo salar</name>
    <name type="common">Atlantic salmon</name>
    <dbReference type="NCBI Taxonomy" id="8030"/>
    <lineage>
        <taxon>Eukaryota</taxon>
        <taxon>Metazoa</taxon>
        <taxon>Chordata</taxon>
        <taxon>Craniata</taxon>
        <taxon>Vertebrata</taxon>
        <taxon>Euteleostomi</taxon>
        <taxon>Actinopterygii</taxon>
        <taxon>Neopterygii</taxon>
        <taxon>Teleostei</taxon>
        <taxon>Protacanthopterygii</taxon>
        <taxon>Salmoniformes</taxon>
        <taxon>Salmonidae</taxon>
        <taxon>Salmoninae</taxon>
        <taxon>Salmo</taxon>
    </lineage>
</organism>
<evidence type="ECO:0000256" key="1">
    <source>
        <dbReference type="ARBA" id="ARBA00004370"/>
    </source>
</evidence>
<evidence type="ECO:0000313" key="8">
    <source>
        <dbReference type="RefSeq" id="XP_045550334.1"/>
    </source>
</evidence>
<dbReference type="PROSITE" id="PS50262">
    <property type="entry name" value="G_PROTEIN_RECEP_F1_2"/>
    <property type="match status" value="1"/>
</dbReference>
<proteinExistence type="predicted"/>
<evidence type="ECO:0000256" key="5">
    <source>
        <dbReference type="SAM" id="Phobius"/>
    </source>
</evidence>
<evidence type="ECO:0000259" key="6">
    <source>
        <dbReference type="PROSITE" id="PS50262"/>
    </source>
</evidence>
<feature type="transmembrane region" description="Helical" evidence="5">
    <location>
        <begin position="125"/>
        <end position="144"/>
    </location>
</feature>
<dbReference type="InterPro" id="IPR000276">
    <property type="entry name" value="GPCR_Rhodpsn"/>
</dbReference>
<dbReference type="InterPro" id="IPR052921">
    <property type="entry name" value="GPCR1_Superfamily_Member"/>
</dbReference>
<keyword evidence="4 5" id="KW-0472">Membrane</keyword>